<protein>
    <submittedName>
        <fullName evidence="1">ThiS family protein</fullName>
    </submittedName>
</protein>
<comment type="caution">
    <text evidence="1">The sequence shown here is derived from an EMBL/GenBank/DDBJ whole genome shotgun (WGS) entry which is preliminary data.</text>
</comment>
<keyword evidence="2" id="KW-1185">Reference proteome</keyword>
<dbReference type="OrthoDB" id="76910at2157"/>
<sequence>MSFTLRFNNVEEKREISKEYYTIKDLLEELDLSSQIIVSKKNGELVIEDELIHDGDKIHLVQIIYGG</sequence>
<dbReference type="Proteomes" id="UP000077428">
    <property type="component" value="Unassembled WGS sequence"/>
</dbReference>
<dbReference type="InterPro" id="IPR003749">
    <property type="entry name" value="ThiS/MoaD-like"/>
</dbReference>
<organism evidence="1 2">
    <name type="scientific">Methanobrevibacter oralis</name>
    <dbReference type="NCBI Taxonomy" id="66851"/>
    <lineage>
        <taxon>Archaea</taxon>
        <taxon>Methanobacteriati</taxon>
        <taxon>Methanobacteriota</taxon>
        <taxon>Methanomada group</taxon>
        <taxon>Methanobacteria</taxon>
        <taxon>Methanobacteriales</taxon>
        <taxon>Methanobacteriaceae</taxon>
        <taxon>Methanobrevibacter</taxon>
    </lineage>
</organism>
<reference evidence="2" key="1">
    <citation type="journal article" date="2016" name="Genome Announc.">
        <title>Draft Genome Sequences of Methanobrevibacter curvatus DSM11111, Methanobrevibacter cuticularis DSM11139, Methanobrevibacter filiformis DSM11501, and Methanobrevibacter oralis DSM7256.</title>
        <authorList>
            <person name="Poehlein A."/>
            <person name="Seedorf H."/>
        </authorList>
    </citation>
    <scope>NUCLEOTIDE SEQUENCE [LARGE SCALE GENOMIC DNA]</scope>
    <source>
        <strain evidence="2">DSM 7256 / JCM 30027 / ZR</strain>
    </source>
</reference>
<dbReference type="EMBL" id="LWMU01000085">
    <property type="protein sequence ID" value="KZX11621.1"/>
    <property type="molecule type" value="Genomic_DNA"/>
</dbReference>
<dbReference type="InterPro" id="IPR016155">
    <property type="entry name" value="Mopterin_synth/thiamin_S_b"/>
</dbReference>
<dbReference type="CDD" id="cd17506">
    <property type="entry name" value="Ubl_SAMP2_like"/>
    <property type="match status" value="1"/>
</dbReference>
<dbReference type="PATRIC" id="fig|66851.6.peg.1598"/>
<proteinExistence type="predicted"/>
<name>A0A166A5Z7_METOA</name>
<dbReference type="InterPro" id="IPR012675">
    <property type="entry name" value="Beta-grasp_dom_sf"/>
</dbReference>
<dbReference type="Gene3D" id="3.10.20.30">
    <property type="match status" value="1"/>
</dbReference>
<dbReference type="AlphaFoldDB" id="A0A166A5Z7"/>
<gene>
    <name evidence="1" type="ORF">MBORA_14740</name>
</gene>
<evidence type="ECO:0000313" key="1">
    <source>
        <dbReference type="EMBL" id="KZX11621.1"/>
    </source>
</evidence>
<dbReference type="SUPFAM" id="SSF54285">
    <property type="entry name" value="MoaD/ThiS"/>
    <property type="match status" value="1"/>
</dbReference>
<dbReference type="Pfam" id="PF02597">
    <property type="entry name" value="ThiS"/>
    <property type="match status" value="1"/>
</dbReference>
<dbReference type="STRING" id="66851.MBORA_14740"/>
<accession>A0A166A5Z7</accession>
<dbReference type="RefSeq" id="WP_042694918.1">
    <property type="nucleotide sequence ID" value="NZ_CABMAB010000056.1"/>
</dbReference>
<evidence type="ECO:0000313" key="2">
    <source>
        <dbReference type="Proteomes" id="UP000077428"/>
    </source>
</evidence>